<dbReference type="GO" id="GO:0017168">
    <property type="term" value="F:5-oxoprolinase (ATP-hydrolyzing) activity"/>
    <property type="evidence" value="ECO:0007669"/>
    <property type="project" value="TreeGrafter"/>
</dbReference>
<proteinExistence type="predicted"/>
<dbReference type="OrthoDB" id="9761586at2"/>
<dbReference type="InterPro" id="IPR045079">
    <property type="entry name" value="Oxoprolinase-like"/>
</dbReference>
<dbReference type="Proteomes" id="UP000197065">
    <property type="component" value="Unassembled WGS sequence"/>
</dbReference>
<reference evidence="2 3" key="1">
    <citation type="submission" date="2017-06" db="EMBL/GenBank/DDBJ databases">
        <authorList>
            <person name="Kim H.J."/>
            <person name="Triplett B.A."/>
        </authorList>
    </citation>
    <scope>NUCLEOTIDE SEQUENCE [LARGE SCALE GENOMIC DNA]</scope>
    <source>
        <strain evidence="2 3">B29T1</strain>
    </source>
</reference>
<evidence type="ECO:0000313" key="3">
    <source>
        <dbReference type="Proteomes" id="UP000197065"/>
    </source>
</evidence>
<organism evidence="2 3">
    <name type="scientific">Arboricoccus pini</name>
    <dbReference type="NCBI Taxonomy" id="1963835"/>
    <lineage>
        <taxon>Bacteria</taxon>
        <taxon>Pseudomonadati</taxon>
        <taxon>Pseudomonadota</taxon>
        <taxon>Alphaproteobacteria</taxon>
        <taxon>Geminicoccales</taxon>
        <taxon>Geminicoccaceae</taxon>
        <taxon>Arboricoccus</taxon>
    </lineage>
</organism>
<dbReference type="InterPro" id="IPR003692">
    <property type="entry name" value="Hydantoinase_B"/>
</dbReference>
<dbReference type="RefSeq" id="WP_088562219.1">
    <property type="nucleotide sequence ID" value="NZ_FYEH01000011.1"/>
</dbReference>
<dbReference type="PANTHER" id="PTHR11365:SF23">
    <property type="entry name" value="HYPOTHETICAL 5-OXOPROLINASE (EUROFUNG)-RELATED"/>
    <property type="match status" value="1"/>
</dbReference>
<feature type="domain" description="Hydantoinase B/oxoprolinase" evidence="1">
    <location>
        <begin position="23"/>
        <end position="552"/>
    </location>
</feature>
<protein>
    <submittedName>
        <fullName evidence="2">N-methylhydantoinase B</fullName>
    </submittedName>
</protein>
<evidence type="ECO:0000259" key="1">
    <source>
        <dbReference type="Pfam" id="PF02538"/>
    </source>
</evidence>
<accession>A0A212RMV1</accession>
<evidence type="ECO:0000313" key="2">
    <source>
        <dbReference type="EMBL" id="SNB73859.1"/>
    </source>
</evidence>
<dbReference type="EMBL" id="FYEH01000011">
    <property type="protein sequence ID" value="SNB73859.1"/>
    <property type="molecule type" value="Genomic_DNA"/>
</dbReference>
<gene>
    <name evidence="2" type="ORF">SAMN07250955_11110</name>
</gene>
<dbReference type="PANTHER" id="PTHR11365">
    <property type="entry name" value="5-OXOPROLINASE RELATED"/>
    <property type="match status" value="1"/>
</dbReference>
<dbReference type="GO" id="GO:0005829">
    <property type="term" value="C:cytosol"/>
    <property type="evidence" value="ECO:0007669"/>
    <property type="project" value="TreeGrafter"/>
</dbReference>
<dbReference type="GO" id="GO:0006749">
    <property type="term" value="P:glutathione metabolic process"/>
    <property type="evidence" value="ECO:0007669"/>
    <property type="project" value="TreeGrafter"/>
</dbReference>
<name>A0A212RMV1_9PROT</name>
<keyword evidence="3" id="KW-1185">Reference proteome</keyword>
<dbReference type="Pfam" id="PF02538">
    <property type="entry name" value="Hydantoinase_B"/>
    <property type="match status" value="1"/>
</dbReference>
<sequence>MSDQPNAAAEPALESASDTRRVDPFLMAVLKSRFEAIVREMSLVVLKASRSAVIKNGRDFSCAILTYDCRLVSTEDALPIHVTSMDLAIRPILEFFDDIAPGDIYLNNCPYTGGTHHADMIMAMPVFVDGKPLFWAVALSHHADMGAPIPTTYLPFAKNIYEEGLHFPCVRVVERGKERSDVIRIALMKIRASKVWHGDFQAQIGACRTATQRLVELIGRYGVPTVEDFVEDWFDYGERRAIAEIRKLPAGTYRYETRHDPVPGVADAGIPVRIAVTVDPEAGRITVDITDNVDNVPGGLNTSENTASGSCRMGVLNNLDSSIPHNHGSMSRIDVVMGEGKVVGKPRYPVGTSVATTNVNDRLITAGNCAFTAMGAPHGQAEGGGHMPVGNGVISGHDPFKEGQYYISQIFIGYAGNGARHGHDGWLTFCGPANGGLISLDSIEVDESMYPIIVESREIQADTQGFGTYEGAPAVGGVFYPIDHAMTVVYASDGTSFPPAGVLGGTAAASAINRKQKSSGEIVELPAFSAEVVEAGEKLVFRACGGGGYGPPAKRDRARVAASVAKGWLSAEKAKEVYGYEA</sequence>
<dbReference type="AlphaFoldDB" id="A0A212RMV1"/>